<name>A0ABN0ZID1_9ACTN</name>
<dbReference type="SMART" id="SM01012">
    <property type="entry name" value="ANTAR"/>
    <property type="match status" value="1"/>
</dbReference>
<proteinExistence type="predicted"/>
<keyword evidence="2" id="KW-0804">Transcription</keyword>
<dbReference type="InterPro" id="IPR036388">
    <property type="entry name" value="WH-like_DNA-bd_sf"/>
</dbReference>
<evidence type="ECO:0000313" key="4">
    <source>
        <dbReference type="EMBL" id="GAA0447948.1"/>
    </source>
</evidence>
<keyword evidence="1" id="KW-0805">Transcription regulation</keyword>
<dbReference type="InterPro" id="IPR002645">
    <property type="entry name" value="STAS_dom"/>
</dbReference>
<reference evidence="4 5" key="1">
    <citation type="journal article" date="2019" name="Int. J. Syst. Evol. Microbiol.">
        <title>The Global Catalogue of Microorganisms (GCM) 10K type strain sequencing project: providing services to taxonomists for standard genome sequencing and annotation.</title>
        <authorList>
            <consortium name="The Broad Institute Genomics Platform"/>
            <consortium name="The Broad Institute Genome Sequencing Center for Infectious Disease"/>
            <person name="Wu L."/>
            <person name="Ma J."/>
        </authorList>
    </citation>
    <scope>NUCLEOTIDE SEQUENCE [LARGE SCALE GENOMIC DNA]</scope>
    <source>
        <strain evidence="4 5">JCM 4805</strain>
    </source>
</reference>
<organism evidence="4 5">
    <name type="scientific">Streptomyces olivaceiscleroticus</name>
    <dbReference type="NCBI Taxonomy" id="68245"/>
    <lineage>
        <taxon>Bacteria</taxon>
        <taxon>Bacillati</taxon>
        <taxon>Actinomycetota</taxon>
        <taxon>Actinomycetes</taxon>
        <taxon>Kitasatosporales</taxon>
        <taxon>Streptomycetaceae</taxon>
        <taxon>Streptomyces</taxon>
    </lineage>
</organism>
<evidence type="ECO:0000259" key="3">
    <source>
        <dbReference type="PROSITE" id="PS50921"/>
    </source>
</evidence>
<dbReference type="PROSITE" id="PS50921">
    <property type="entry name" value="ANTAR"/>
    <property type="match status" value="1"/>
</dbReference>
<dbReference type="RefSeq" id="WP_346093277.1">
    <property type="nucleotide sequence ID" value="NZ_BAAABY010000009.1"/>
</dbReference>
<dbReference type="Pfam" id="PF01740">
    <property type="entry name" value="STAS"/>
    <property type="match status" value="1"/>
</dbReference>
<dbReference type="Pfam" id="PF03861">
    <property type="entry name" value="ANTAR"/>
    <property type="match status" value="1"/>
</dbReference>
<dbReference type="SUPFAM" id="SSF55781">
    <property type="entry name" value="GAF domain-like"/>
    <property type="match status" value="1"/>
</dbReference>
<dbReference type="Gene3D" id="3.30.450.40">
    <property type="match status" value="1"/>
</dbReference>
<comment type="caution">
    <text evidence="4">The sequence shown here is derived from an EMBL/GenBank/DDBJ whole genome shotgun (WGS) entry which is preliminary data.</text>
</comment>
<dbReference type="InterPro" id="IPR005561">
    <property type="entry name" value="ANTAR"/>
</dbReference>
<accession>A0ABN0ZID1</accession>
<gene>
    <name evidence="4" type="ORF">GCM10010361_09820</name>
</gene>
<feature type="domain" description="ANTAR" evidence="3">
    <location>
        <begin position="153"/>
        <end position="215"/>
    </location>
</feature>
<protein>
    <recommendedName>
        <fullName evidence="3">ANTAR domain-containing protein</fullName>
    </recommendedName>
</protein>
<evidence type="ECO:0000313" key="5">
    <source>
        <dbReference type="Proteomes" id="UP001500909"/>
    </source>
</evidence>
<dbReference type="InterPro" id="IPR036513">
    <property type="entry name" value="STAS_dom_sf"/>
</dbReference>
<dbReference type="Gene3D" id="1.10.10.10">
    <property type="entry name" value="Winged helix-like DNA-binding domain superfamily/Winged helix DNA-binding domain"/>
    <property type="match status" value="1"/>
</dbReference>
<dbReference type="Gene3D" id="3.30.750.24">
    <property type="entry name" value="STAS domain"/>
    <property type="match status" value="1"/>
</dbReference>
<dbReference type="Proteomes" id="UP001500909">
    <property type="component" value="Unassembled WGS sequence"/>
</dbReference>
<evidence type="ECO:0000256" key="1">
    <source>
        <dbReference type="ARBA" id="ARBA00023015"/>
    </source>
</evidence>
<dbReference type="EMBL" id="BAAABY010000009">
    <property type="protein sequence ID" value="GAA0447948.1"/>
    <property type="molecule type" value="Genomic_DNA"/>
</dbReference>
<sequence>MNDKGAREIWSGVIRLPAAAGWLQMLGADGMLESADHPLFSTILETEGQPQAVAVDLSGVRRMSGAAARALAKCATELGSRDIHLMVAAPSDEAARALAVDEVADSGLVLLPEIHDLITACVPDLPDSLWNGGASAAVPLPATELDALSREELDRLRGKVRDLQAKVRTHPLVAQAQGVLQERYRLRDGQAAFTLLQTASQRHNVKLRSLASAVLSAPRPEQGETRWFPDRVRTRPPKLTALRQVNSESANRGAVISAVLHQTLLISDTAMGNVQLADRHAGGLRIEKHQGLNEEFVDYFDVVGKDGTSCAQAARNVTRVTVTDVATDPVFSEEARYKILQAGSRAAHSTPLTTGRGICLGMVSSHHERPVHLLGPAQARAMDRIGDQAGRWLAWHQRTVVLDALEHLHRLALSA</sequence>
<dbReference type="InterPro" id="IPR029016">
    <property type="entry name" value="GAF-like_dom_sf"/>
</dbReference>
<evidence type="ECO:0000256" key="2">
    <source>
        <dbReference type="ARBA" id="ARBA00023163"/>
    </source>
</evidence>
<dbReference type="SUPFAM" id="SSF52091">
    <property type="entry name" value="SpoIIaa-like"/>
    <property type="match status" value="1"/>
</dbReference>
<keyword evidence="5" id="KW-1185">Reference proteome</keyword>